<dbReference type="AlphaFoldDB" id="A0A8T0EWP0"/>
<protein>
    <submittedName>
        <fullName evidence="2">Putative RNA-directed DNA polymerase like protein</fullName>
    </submittedName>
</protein>
<sequence length="624" mass="71746">MEGPTDIPLPPDAMDFENIDPKAKCEELRKCKAAISATKKKIQQLHILMNLSTDCPEMKTLAVLDKDLQEHLDGLNKRVSALGTCFVVNCVYHSPPNSTNKDKKLTDKAKNKRTRTPTDNDNAKNLSDKIPGAKSLKIDNANNDGFKFPPKRHTASIKTTTQDNDNESIVSENLYQNLENLGIEEPDVEIIPKLQRPPPIMLKRSDKFLEDLRLINEKCLPIESKLSGPYIKLYVNEEEEHRKLTKFLKNNSLDYFVITPRVNRPIKVVIRGLPNNMPTETIKEALETDSPQTPTRFGPNSASTIDLAITKNFSYKHQITSIPDLPSDHNPIELKYDFNITPIIINRQKVTTDWENYKKFLNTNVELKIPDIRTHKQLETEIQKLMSDITDAYNNSSRPLKHHEQLYLPPNIRELKKLRNRAKKNWQNNRDPASKNRYNRAQEKFRTAITVYNSNIYLKQNETLNAQDNSLWRATKRLKQKRSPIPQLIDPISKLPAHTDIQKAEIIADHFEDQFKPNNLPNKQMENMVQNTIENYLKQKPNYNYDQICKGGACGPKELQYPYNKQGRVGKIEQLSTLYPYPSPYLEKNPRTGKILSCSGTFERRALDSPAFSTLTHTPLTSRL</sequence>
<feature type="compositionally biased region" description="Basic and acidic residues" evidence="1">
    <location>
        <begin position="100"/>
        <end position="109"/>
    </location>
</feature>
<name>A0A8T0EWP0_ARGBR</name>
<keyword evidence="2" id="KW-0548">Nucleotidyltransferase</keyword>
<keyword evidence="2" id="KW-0808">Transferase</keyword>
<accession>A0A8T0EWP0</accession>
<keyword evidence="2" id="KW-0695">RNA-directed DNA polymerase</keyword>
<proteinExistence type="predicted"/>
<keyword evidence="3" id="KW-1185">Reference proteome</keyword>
<dbReference type="GO" id="GO:0003964">
    <property type="term" value="F:RNA-directed DNA polymerase activity"/>
    <property type="evidence" value="ECO:0007669"/>
    <property type="project" value="UniProtKB-KW"/>
</dbReference>
<reference evidence="2" key="2">
    <citation type="submission" date="2020-06" db="EMBL/GenBank/DDBJ databases">
        <authorList>
            <person name="Sheffer M."/>
        </authorList>
    </citation>
    <scope>NUCLEOTIDE SEQUENCE</scope>
</reference>
<gene>
    <name evidence="2" type="ORF">HNY73_013010</name>
</gene>
<comment type="caution">
    <text evidence="2">The sequence shown here is derived from an EMBL/GenBank/DDBJ whole genome shotgun (WGS) entry which is preliminary data.</text>
</comment>
<evidence type="ECO:0000313" key="2">
    <source>
        <dbReference type="EMBL" id="KAF8782765.1"/>
    </source>
</evidence>
<organism evidence="2 3">
    <name type="scientific">Argiope bruennichi</name>
    <name type="common">Wasp spider</name>
    <name type="synonym">Aranea bruennichi</name>
    <dbReference type="NCBI Taxonomy" id="94029"/>
    <lineage>
        <taxon>Eukaryota</taxon>
        <taxon>Metazoa</taxon>
        <taxon>Ecdysozoa</taxon>
        <taxon>Arthropoda</taxon>
        <taxon>Chelicerata</taxon>
        <taxon>Arachnida</taxon>
        <taxon>Araneae</taxon>
        <taxon>Araneomorphae</taxon>
        <taxon>Entelegynae</taxon>
        <taxon>Araneoidea</taxon>
        <taxon>Araneidae</taxon>
        <taxon>Argiope</taxon>
    </lineage>
</organism>
<feature type="region of interest" description="Disordered" evidence="1">
    <location>
        <begin position="97"/>
        <end position="135"/>
    </location>
</feature>
<evidence type="ECO:0000313" key="3">
    <source>
        <dbReference type="Proteomes" id="UP000807504"/>
    </source>
</evidence>
<evidence type="ECO:0000256" key="1">
    <source>
        <dbReference type="SAM" id="MobiDB-lite"/>
    </source>
</evidence>
<dbReference type="Proteomes" id="UP000807504">
    <property type="component" value="Unassembled WGS sequence"/>
</dbReference>
<dbReference type="EMBL" id="JABXBU010001863">
    <property type="protein sequence ID" value="KAF8782765.1"/>
    <property type="molecule type" value="Genomic_DNA"/>
</dbReference>
<reference evidence="2" key="1">
    <citation type="journal article" date="2020" name="bioRxiv">
        <title>Chromosome-level reference genome of the European wasp spider Argiope bruennichi: a resource for studies on range expansion and evolutionary adaptation.</title>
        <authorList>
            <person name="Sheffer M.M."/>
            <person name="Hoppe A."/>
            <person name="Krehenwinkel H."/>
            <person name="Uhl G."/>
            <person name="Kuss A.W."/>
            <person name="Jensen L."/>
            <person name="Jensen C."/>
            <person name="Gillespie R.G."/>
            <person name="Hoff K.J."/>
            <person name="Prost S."/>
        </authorList>
    </citation>
    <scope>NUCLEOTIDE SEQUENCE</scope>
</reference>